<dbReference type="Gene3D" id="3.30.450.330">
    <property type="match status" value="1"/>
</dbReference>
<dbReference type="RefSeq" id="WP_014547864.1">
    <property type="nucleotide sequence ID" value="NC_017449.1"/>
</dbReference>
<keyword evidence="1" id="KW-0131">Cell cycle</keyword>
<dbReference type="GO" id="GO:0016757">
    <property type="term" value="F:glycosyltransferase activity"/>
    <property type="evidence" value="ECO:0007669"/>
    <property type="project" value="UniProtKB-KW"/>
</dbReference>
<keyword evidence="1" id="KW-0808">Transferase</keyword>
<dbReference type="Proteomes" id="UP000008303">
    <property type="component" value="Chromosome"/>
</dbReference>
<keyword evidence="1" id="KW-0328">Glycosyltransferase</keyword>
<protein>
    <submittedName>
        <fullName evidence="1">Cell division protein FtsI (Peptidoglycan synthetase)</fullName>
        <ecNumber evidence="1">2.4.1.129</ecNumber>
    </submittedName>
</protein>
<accession>F4BJR5</accession>
<keyword evidence="1" id="KW-0132">Cell division</keyword>
<gene>
    <name evidence="1" type="ordered locus">FN3523_0552</name>
</gene>
<dbReference type="HOGENOM" id="CLU_3270429_0_0_6"/>
<dbReference type="PATRIC" id="fig|676032.3.peg.554"/>
<dbReference type="EMBL" id="CP002558">
    <property type="protein sequence ID" value="AEB28409.1"/>
    <property type="molecule type" value="Genomic_DNA"/>
</dbReference>
<dbReference type="AlphaFoldDB" id="F4BJR5"/>
<dbReference type="GO" id="GO:0051301">
    <property type="term" value="P:cell division"/>
    <property type="evidence" value="ECO:0007669"/>
    <property type="project" value="UniProtKB-KW"/>
</dbReference>
<evidence type="ECO:0000313" key="2">
    <source>
        <dbReference type="Proteomes" id="UP000008303"/>
    </source>
</evidence>
<proteinExistence type="predicted"/>
<dbReference type="eggNOG" id="COG0768">
    <property type="taxonomic scope" value="Bacteria"/>
</dbReference>
<reference evidence="2" key="1">
    <citation type="journal article" date="2011" name="Appl. Environ. Microbiol.">
        <title>Common ancestry and novel genetic traits of Francisella novicida-like isolates from North America and Australia as revealed by comparative genomic analyses.</title>
        <authorList>
            <person name="Siddaramappa S."/>
            <person name="Challacombe J.F."/>
            <person name="Petersen J.M."/>
            <person name="Pillai S."/>
            <person name="Hogg G."/>
            <person name="Kuske C.R."/>
        </authorList>
    </citation>
    <scope>NUCLEOTIDE SEQUENCE [LARGE SCALE GENOMIC DNA]</scope>
    <source>
        <strain evidence="2">3523</strain>
    </source>
</reference>
<dbReference type="EC" id="2.4.1.129" evidence="1"/>
<organism evidence="1 2">
    <name type="scientific">Francisella hispaniensis</name>
    <dbReference type="NCBI Taxonomy" id="622488"/>
    <lineage>
        <taxon>Bacteria</taxon>
        <taxon>Pseudomonadati</taxon>
        <taxon>Pseudomonadota</taxon>
        <taxon>Gammaproteobacteria</taxon>
        <taxon>Thiotrichales</taxon>
        <taxon>Francisellaceae</taxon>
        <taxon>Francisella</taxon>
    </lineage>
</organism>
<sequence length="41" mass="4260">MTIKDPKGDQYGGGSVAAPVFADVALNSLQILGIKLDKITN</sequence>
<name>F4BJR5_9GAMM</name>
<dbReference type="KEGG" id="fcn:FN3523_0552"/>
<evidence type="ECO:0000313" key="1">
    <source>
        <dbReference type="EMBL" id="AEB28409.1"/>
    </source>
</evidence>